<dbReference type="AlphaFoldDB" id="A0A9W5YVU1"/>
<feature type="domain" description="Tautomerase cis-CaaD-like" evidence="1">
    <location>
        <begin position="1"/>
        <end position="140"/>
    </location>
</feature>
<dbReference type="EMBL" id="BROQ01000087">
    <property type="protein sequence ID" value="GKZ24480.1"/>
    <property type="molecule type" value="Genomic_DNA"/>
</dbReference>
<dbReference type="InterPro" id="IPR028116">
    <property type="entry name" value="Cis-CaaD-like"/>
</dbReference>
<proteinExistence type="predicted"/>
<dbReference type="Gene3D" id="3.30.429.10">
    <property type="entry name" value="Macrophage Migration Inhibitory Factor"/>
    <property type="match status" value="1"/>
</dbReference>
<reference evidence="2" key="1">
    <citation type="submission" date="2022-07" db="EMBL/GenBank/DDBJ databases">
        <title>Taxonomy of Aspergillus series Nigri: significant species reduction supported by multi-species coalescent approaches.</title>
        <authorList>
            <person name="Bian C."/>
            <person name="Kusuya Y."/>
            <person name="Sklenar F."/>
            <person name="D'hooge E."/>
            <person name="Yaguchi T."/>
            <person name="Takahashi H."/>
            <person name="Hubka V."/>
        </authorList>
    </citation>
    <scope>NUCLEOTIDE SEQUENCE</scope>
    <source>
        <strain evidence="2">CBS 733.88</strain>
    </source>
</reference>
<dbReference type="InterPro" id="IPR014347">
    <property type="entry name" value="Tautomerase/MIF_sf"/>
</dbReference>
<accession>A0A9W5YVU1</accession>
<comment type="caution">
    <text evidence="2">The sequence shown here is derived from an EMBL/GenBank/DDBJ whole genome shotgun (WGS) entry which is preliminary data.</text>
</comment>
<evidence type="ECO:0000259" key="1">
    <source>
        <dbReference type="Pfam" id="PF14832"/>
    </source>
</evidence>
<evidence type="ECO:0000313" key="2">
    <source>
        <dbReference type="EMBL" id="GKZ24480.1"/>
    </source>
</evidence>
<evidence type="ECO:0000313" key="3">
    <source>
        <dbReference type="Proteomes" id="UP001143548"/>
    </source>
</evidence>
<sequence>MPRWTFELTPDALSATERATLARQITDTYVEIGIPAFLVNVFFHELRPDCFYSGGQSPPPAIFFHIDHAAGRFSDHRLASEERRLAFIARVNQIVRPILEPKNLKWEYNIYEHPRDNWRVNGMIPPVENKEVWQQWVDKDEAVPYDENQASAEDGKVVFKTVSKA</sequence>
<dbReference type="SUPFAM" id="SSF55331">
    <property type="entry name" value="Tautomerase/MIF"/>
    <property type="match status" value="1"/>
</dbReference>
<gene>
    <name evidence="2" type="ORF">AbraCBS73388_011299</name>
</gene>
<organism evidence="2 3">
    <name type="scientific">Aspergillus brasiliensis</name>
    <dbReference type="NCBI Taxonomy" id="319629"/>
    <lineage>
        <taxon>Eukaryota</taxon>
        <taxon>Fungi</taxon>
        <taxon>Dikarya</taxon>
        <taxon>Ascomycota</taxon>
        <taxon>Pezizomycotina</taxon>
        <taxon>Eurotiomycetes</taxon>
        <taxon>Eurotiomycetidae</taxon>
        <taxon>Eurotiales</taxon>
        <taxon>Aspergillaceae</taxon>
        <taxon>Aspergillus</taxon>
        <taxon>Aspergillus subgen. Circumdati</taxon>
    </lineage>
</organism>
<protein>
    <recommendedName>
        <fullName evidence="1">Tautomerase cis-CaaD-like domain-containing protein</fullName>
    </recommendedName>
</protein>
<name>A0A9W5YVU1_9EURO</name>
<dbReference type="Pfam" id="PF14832">
    <property type="entry name" value="Tautomerase_3"/>
    <property type="match status" value="1"/>
</dbReference>
<dbReference type="Proteomes" id="UP001143548">
    <property type="component" value="Unassembled WGS sequence"/>
</dbReference>